<dbReference type="EMBL" id="JACYCC010000037">
    <property type="protein sequence ID" value="KAF8680087.1"/>
    <property type="molecule type" value="Genomic_DNA"/>
</dbReference>
<dbReference type="GO" id="GO:0008757">
    <property type="term" value="F:S-adenosylmethionine-dependent methyltransferase activity"/>
    <property type="evidence" value="ECO:0007669"/>
    <property type="project" value="UniProtKB-ARBA"/>
</dbReference>
<gene>
    <name evidence="1" type="ORF">RHS04_04081</name>
</gene>
<dbReference type="Pfam" id="PF10294">
    <property type="entry name" value="Methyltransf_16"/>
    <property type="match status" value="1"/>
</dbReference>
<sequence>MDSEDILADSFSIMGGTRADPSEAGIVRYGSLTLRVAAKEGKANTLLADAVFSPSLFLAEQIQLGNVDLRGKTVLELGSGAALPLILSATIDSHPLLVMLTDYPDETIISILHQNLAANREQLRPDCSISALGYAWGADVSSLLSLAPEGYQVLILSDLLHFDSSHPDILSTVTRTLRRSLDSWIYLAAGVYTHESVREAFLKAGEEAGLDWTPIENDGIWRGERRVMSDGEVWTQEDLNARKANVVAWIGRWK</sequence>
<dbReference type="SUPFAM" id="SSF53335">
    <property type="entry name" value="S-adenosyl-L-methionine-dependent methyltransferases"/>
    <property type="match status" value="1"/>
</dbReference>
<dbReference type="AlphaFoldDB" id="A0A8H7H8B6"/>
<accession>A0A8H7H8B6</accession>
<name>A0A8H7H8B6_9AGAM</name>
<comment type="caution">
    <text evidence="1">The sequence shown here is derived from an EMBL/GenBank/DDBJ whole genome shotgun (WGS) entry which is preliminary data.</text>
</comment>
<evidence type="ECO:0000313" key="1">
    <source>
        <dbReference type="EMBL" id="KAF8680087.1"/>
    </source>
</evidence>
<keyword evidence="1" id="KW-0489">Methyltransferase</keyword>
<dbReference type="PANTHER" id="PTHR14614">
    <property type="entry name" value="HEPATOCELLULAR CARCINOMA-ASSOCIATED ANTIGEN"/>
    <property type="match status" value="1"/>
</dbReference>
<dbReference type="InterPro" id="IPR019410">
    <property type="entry name" value="Methyltransf_16"/>
</dbReference>
<reference evidence="1" key="1">
    <citation type="submission" date="2020-09" db="EMBL/GenBank/DDBJ databases">
        <title>Comparative genome analyses of four rice-infecting Rhizoctonia solani isolates reveal extensive enrichment of homogalacturonan modification genes.</title>
        <authorList>
            <person name="Lee D.-Y."/>
            <person name="Jeon J."/>
            <person name="Kim K.-T."/>
            <person name="Cheong K."/>
            <person name="Song H."/>
            <person name="Choi G."/>
            <person name="Ko J."/>
            <person name="Opiyo S.O."/>
            <person name="Zuo S."/>
            <person name="Madhav S."/>
            <person name="Lee Y.-H."/>
            <person name="Wang G.-L."/>
        </authorList>
    </citation>
    <scope>NUCLEOTIDE SEQUENCE</scope>
    <source>
        <strain evidence="1">AG1-IA YN-7</strain>
    </source>
</reference>
<proteinExistence type="predicted"/>
<protein>
    <submittedName>
        <fullName evidence="1">Lysine methyltransferase</fullName>
    </submittedName>
</protein>
<dbReference type="PANTHER" id="PTHR14614:SF130">
    <property type="entry name" value="PROTEIN-LYSINE N-METHYLTRANSFERASE EEF2KMT"/>
    <property type="match status" value="1"/>
</dbReference>
<dbReference type="InterPro" id="IPR029063">
    <property type="entry name" value="SAM-dependent_MTases_sf"/>
</dbReference>
<dbReference type="Gene3D" id="3.40.50.150">
    <property type="entry name" value="Vaccinia Virus protein VP39"/>
    <property type="match status" value="1"/>
</dbReference>
<evidence type="ECO:0000313" key="2">
    <source>
        <dbReference type="Proteomes" id="UP000650582"/>
    </source>
</evidence>
<dbReference type="GO" id="GO:0005737">
    <property type="term" value="C:cytoplasm"/>
    <property type="evidence" value="ECO:0007669"/>
    <property type="project" value="TreeGrafter"/>
</dbReference>
<organism evidence="1 2">
    <name type="scientific">Rhizoctonia solani</name>
    <dbReference type="NCBI Taxonomy" id="456999"/>
    <lineage>
        <taxon>Eukaryota</taxon>
        <taxon>Fungi</taxon>
        <taxon>Dikarya</taxon>
        <taxon>Basidiomycota</taxon>
        <taxon>Agaricomycotina</taxon>
        <taxon>Agaricomycetes</taxon>
        <taxon>Cantharellales</taxon>
        <taxon>Ceratobasidiaceae</taxon>
        <taxon>Rhizoctonia</taxon>
    </lineage>
</organism>
<dbReference type="Proteomes" id="UP000650582">
    <property type="component" value="Unassembled WGS sequence"/>
</dbReference>
<keyword evidence="1" id="KW-0808">Transferase</keyword>
<dbReference type="GO" id="GO:0032259">
    <property type="term" value="P:methylation"/>
    <property type="evidence" value="ECO:0007669"/>
    <property type="project" value="UniProtKB-KW"/>
</dbReference>